<evidence type="ECO:0000313" key="1">
    <source>
        <dbReference type="EMBL" id="SEG86768.1"/>
    </source>
</evidence>
<reference evidence="3 4" key="1">
    <citation type="submission" date="2016-10" db="EMBL/GenBank/DDBJ databases">
        <authorList>
            <person name="Varghese N."/>
            <person name="Submissions S."/>
        </authorList>
    </citation>
    <scope>NUCLEOTIDE SEQUENCE [LARGE SCALE GENOMIC DNA]</scope>
    <source>
        <strain evidence="4">ATCC 20501</strain>
        <strain evidence="2 3">CGMCC 4.3529</strain>
    </source>
</reference>
<evidence type="ECO:0000313" key="3">
    <source>
        <dbReference type="Proteomes" id="UP000199690"/>
    </source>
</evidence>
<dbReference type="PANTHER" id="PTHR33361:SF2">
    <property type="entry name" value="DUF885 DOMAIN-CONTAINING PROTEIN"/>
    <property type="match status" value="1"/>
</dbReference>
<dbReference type="Proteomes" id="UP000199690">
    <property type="component" value="Unassembled WGS sequence"/>
</dbReference>
<accession>A0A1I2F8J0</accession>
<dbReference type="Proteomes" id="UP000236729">
    <property type="component" value="Unassembled WGS sequence"/>
</dbReference>
<organism evidence="1 4">
    <name type="scientific">Saccharopolyspora kobensis</name>
    <dbReference type="NCBI Taxonomy" id="146035"/>
    <lineage>
        <taxon>Bacteria</taxon>
        <taxon>Bacillati</taxon>
        <taxon>Actinomycetota</taxon>
        <taxon>Actinomycetes</taxon>
        <taxon>Pseudonocardiales</taxon>
        <taxon>Pseudonocardiaceae</taxon>
        <taxon>Saccharopolyspora</taxon>
    </lineage>
</organism>
<evidence type="ECO:0000313" key="2">
    <source>
        <dbReference type="EMBL" id="SFF00871.1"/>
    </source>
</evidence>
<dbReference type="EMBL" id="FNVB01000007">
    <property type="protein sequence ID" value="SEG86768.1"/>
    <property type="molecule type" value="Genomic_DNA"/>
</dbReference>
<sequence>MACSSIARDSVAGMGVDHDGVHEISDRFVDELAALDPIAATYLGVPGGEEELTDYSPDGHRARAELARRSLAAVEAAEPRDDSERIAKAVFTERVGLDLELHEIGADMSALNVIASPAQELRQVFDLMPTDTPEQWHTIARRLSVVPEALLGLRAGLLSAAADGNVSAVRQITKVAEQCDTWSGRGGQSFFAAMVARAEGVDESLRRDLDAAAESAAEAYAGLADFLRGDLLPEAPEKDAVGEERYRLWSRYFTGARLDLREAYEWGWAEFAGIEAEMKEIANRIKPGATLAEAAAVLDADPRYQVRGQQAFEEWMQRLSDQALRDLRGTHFDIPDALMDLECRIAPPGGGVGAYYTGPTDDFSRPGRMWWSVPADKEDFPTWREVSTVYHEGVPGHHLQVATAVHEAQRLNKFQRLACFVSGHGEGWALYAERLMRELGYLQDDGDLLGMLNDQLFRAARVVVDIGMHLELEIPAGTGFHEGERWTPELGLEFMLNRTITDPQHVRDEIDRYLGWPGQAPSYKLGERLWRAARDDAKQRHGANFDVKEFHTTALRMGGMGLDTLREQLARL</sequence>
<evidence type="ECO:0000313" key="4">
    <source>
        <dbReference type="Proteomes" id="UP000236729"/>
    </source>
</evidence>
<dbReference type="EMBL" id="FOME01000017">
    <property type="protein sequence ID" value="SFF00871.1"/>
    <property type="molecule type" value="Genomic_DNA"/>
</dbReference>
<dbReference type="SMR" id="A0A1H6DNF7"/>
<dbReference type="PANTHER" id="PTHR33361">
    <property type="entry name" value="GLR0591 PROTEIN"/>
    <property type="match status" value="1"/>
</dbReference>
<proteinExistence type="predicted"/>
<reference evidence="1" key="2">
    <citation type="submission" date="2016-10" db="EMBL/GenBank/DDBJ databases">
        <authorList>
            <person name="de Groot N.N."/>
        </authorList>
    </citation>
    <scope>NUCLEOTIDE SEQUENCE [LARGE SCALE GENOMIC DNA]</scope>
    <source>
        <strain evidence="1">ATCC 20501</strain>
    </source>
</reference>
<accession>A0A1H6DNF7</accession>
<dbReference type="InterPro" id="IPR010281">
    <property type="entry name" value="DUF885"/>
</dbReference>
<name>A0A1H6DNF7_9PSEU</name>
<protein>
    <submittedName>
        <fullName evidence="1">Uncharacterized conserved protein, DUF885 familyt</fullName>
    </submittedName>
</protein>
<keyword evidence="3" id="KW-1185">Reference proteome</keyword>
<gene>
    <name evidence="1" type="ORF">SAMN02982929_04683</name>
    <name evidence="2" type="ORF">SAMN05216506_11793</name>
</gene>
<dbReference type="AlphaFoldDB" id="A0A1H6DNF7"/>
<dbReference type="Pfam" id="PF05960">
    <property type="entry name" value="DUF885"/>
    <property type="match status" value="1"/>
</dbReference>